<evidence type="ECO:0000313" key="3">
    <source>
        <dbReference type="EMBL" id="CUG90790.1"/>
    </source>
</evidence>
<feature type="transmembrane region" description="Helical" evidence="2">
    <location>
        <begin position="414"/>
        <end position="438"/>
    </location>
</feature>
<evidence type="ECO:0000313" key="4">
    <source>
        <dbReference type="Proteomes" id="UP000051952"/>
    </source>
</evidence>
<name>A0A0S4JN18_BODSA</name>
<feature type="transmembrane region" description="Helical" evidence="2">
    <location>
        <begin position="511"/>
        <end position="534"/>
    </location>
</feature>
<keyword evidence="2" id="KW-0812">Transmembrane</keyword>
<keyword evidence="2" id="KW-0472">Membrane</keyword>
<feature type="transmembrane region" description="Helical" evidence="2">
    <location>
        <begin position="444"/>
        <end position="464"/>
    </location>
</feature>
<dbReference type="AlphaFoldDB" id="A0A0S4JN18"/>
<evidence type="ECO:0000256" key="1">
    <source>
        <dbReference type="SAM" id="MobiDB-lite"/>
    </source>
</evidence>
<dbReference type="VEuPathDB" id="TriTrypDB:BSAL_28810"/>
<dbReference type="EMBL" id="CYKH01001865">
    <property type="protein sequence ID" value="CUG90790.1"/>
    <property type="molecule type" value="Genomic_DNA"/>
</dbReference>
<dbReference type="Proteomes" id="UP000051952">
    <property type="component" value="Unassembled WGS sequence"/>
</dbReference>
<reference evidence="4" key="1">
    <citation type="submission" date="2015-09" db="EMBL/GenBank/DDBJ databases">
        <authorList>
            <consortium name="Pathogen Informatics"/>
        </authorList>
    </citation>
    <scope>NUCLEOTIDE SEQUENCE [LARGE SCALE GENOMIC DNA]</scope>
    <source>
        <strain evidence="4">Lake Konstanz</strain>
    </source>
</reference>
<feature type="transmembrane region" description="Helical" evidence="2">
    <location>
        <begin position="381"/>
        <end position="402"/>
    </location>
</feature>
<proteinExistence type="predicted"/>
<feature type="compositionally biased region" description="Polar residues" evidence="1">
    <location>
        <begin position="187"/>
        <end position="213"/>
    </location>
</feature>
<organism evidence="3 4">
    <name type="scientific">Bodo saltans</name>
    <name type="common">Flagellated protozoan</name>
    <dbReference type="NCBI Taxonomy" id="75058"/>
    <lineage>
        <taxon>Eukaryota</taxon>
        <taxon>Discoba</taxon>
        <taxon>Euglenozoa</taxon>
        <taxon>Kinetoplastea</taxon>
        <taxon>Metakinetoplastina</taxon>
        <taxon>Eubodonida</taxon>
        <taxon>Bodonidae</taxon>
        <taxon>Bodo</taxon>
    </lineage>
</organism>
<evidence type="ECO:0000256" key="2">
    <source>
        <dbReference type="SAM" id="Phobius"/>
    </source>
</evidence>
<feature type="region of interest" description="Disordered" evidence="1">
    <location>
        <begin position="257"/>
        <end position="276"/>
    </location>
</feature>
<keyword evidence="2" id="KW-1133">Transmembrane helix</keyword>
<accession>A0A0S4JN18</accession>
<feature type="compositionally biased region" description="Polar residues" evidence="1">
    <location>
        <begin position="133"/>
        <end position="143"/>
    </location>
</feature>
<gene>
    <name evidence="3" type="ORF">BSAL_28810</name>
</gene>
<feature type="transmembrane region" description="Helical" evidence="2">
    <location>
        <begin position="12"/>
        <end position="35"/>
    </location>
</feature>
<protein>
    <submittedName>
        <fullName evidence="3">GPI-anchored surface protein, putative</fullName>
    </submittedName>
</protein>
<feature type="transmembrane region" description="Helical" evidence="2">
    <location>
        <begin position="339"/>
        <end position="361"/>
    </location>
</feature>
<feature type="transmembrane region" description="Helical" evidence="2">
    <location>
        <begin position="485"/>
        <end position="505"/>
    </location>
</feature>
<feature type="compositionally biased region" description="Acidic residues" evidence="1">
    <location>
        <begin position="260"/>
        <end position="270"/>
    </location>
</feature>
<keyword evidence="4" id="KW-1185">Reference proteome</keyword>
<feature type="region of interest" description="Disordered" evidence="1">
    <location>
        <begin position="95"/>
        <end position="249"/>
    </location>
</feature>
<sequence>MSESKHTPTALVMVNVFITMCFLFLATLANHFLLLRDDKARKLILLKKIQSRSFNSNNGRVGGGGHGGGVLAGGAFKIVKRQSTHSMNRFLHENHQQNPTTYGGASSQPTAVQNHPNSNAAPQSSGGAHDPSSVGTATSLGNQSPPPSPVAMNANTPLLRPAGRSFQQTRQSGGGGFPTTGRGSFVGASNQPSDNSATNFGALNQESNGRQSPPLNPHHHTTGSRPPSMCGDAIPSAVAPTVSPPQTYVGRSKYHFVPTESEESSDEDSQIDNGSIADPFPRVASSFVGGSSADTFFGGSKTRGSSDRNEAVMLLMQNATSCGSVFKSRTKMFSDERSHFFISVIVCCLIAAITMLIFTFADVSTATVSEASRGTQDVISAPQACSLFIVFSVLLHTLHSIVEKLLSDVDSGRRISIAIGTIISAYTIAVAVILAGYSETASEYVSSSLEIILALTFLWTSRVLPARIRTFGATTEQTAIKVRRVCLIAAFSLSVRFVVFFPLLQNKYGSLGVYAASLLNFVDMVPLGVSLMFLHSRS</sequence>
<feature type="compositionally biased region" description="Polar residues" evidence="1">
    <location>
        <begin position="96"/>
        <end position="126"/>
    </location>
</feature>